<organism evidence="5 6">
    <name type="scientific">Martelella radicis</name>
    <dbReference type="NCBI Taxonomy" id="1397476"/>
    <lineage>
        <taxon>Bacteria</taxon>
        <taxon>Pseudomonadati</taxon>
        <taxon>Pseudomonadota</taxon>
        <taxon>Alphaproteobacteria</taxon>
        <taxon>Hyphomicrobiales</taxon>
        <taxon>Aurantimonadaceae</taxon>
        <taxon>Martelella</taxon>
    </lineage>
</organism>
<dbReference type="InterPro" id="IPR046335">
    <property type="entry name" value="LacI/GalR-like_sensor"/>
</dbReference>
<keyword evidence="2" id="KW-0238">DNA-binding</keyword>
<name>A0A7W6KLS5_9HYPH</name>
<dbReference type="InterPro" id="IPR000843">
    <property type="entry name" value="HTH_LacI"/>
</dbReference>
<dbReference type="GO" id="GO:0000976">
    <property type="term" value="F:transcription cis-regulatory region binding"/>
    <property type="evidence" value="ECO:0007669"/>
    <property type="project" value="TreeGrafter"/>
</dbReference>
<dbReference type="CDD" id="cd06267">
    <property type="entry name" value="PBP1_LacI_sugar_binding-like"/>
    <property type="match status" value="1"/>
</dbReference>
<dbReference type="PANTHER" id="PTHR30146:SF153">
    <property type="entry name" value="LACTOSE OPERON REPRESSOR"/>
    <property type="match status" value="1"/>
</dbReference>
<dbReference type="AlphaFoldDB" id="A0A7W6KLS5"/>
<proteinExistence type="predicted"/>
<dbReference type="PROSITE" id="PS50932">
    <property type="entry name" value="HTH_LACI_2"/>
    <property type="match status" value="1"/>
</dbReference>
<dbReference type="GO" id="GO:0003700">
    <property type="term" value="F:DNA-binding transcription factor activity"/>
    <property type="evidence" value="ECO:0007669"/>
    <property type="project" value="TreeGrafter"/>
</dbReference>
<dbReference type="Pfam" id="PF13377">
    <property type="entry name" value="Peripla_BP_3"/>
    <property type="match status" value="1"/>
</dbReference>
<dbReference type="Gene3D" id="3.40.50.2300">
    <property type="match status" value="2"/>
</dbReference>
<dbReference type="SUPFAM" id="SSF47413">
    <property type="entry name" value="lambda repressor-like DNA-binding domains"/>
    <property type="match status" value="1"/>
</dbReference>
<comment type="caution">
    <text evidence="5">The sequence shown here is derived from an EMBL/GenBank/DDBJ whole genome shotgun (WGS) entry which is preliminary data.</text>
</comment>
<evidence type="ECO:0000259" key="4">
    <source>
        <dbReference type="PROSITE" id="PS50932"/>
    </source>
</evidence>
<dbReference type="InterPro" id="IPR028082">
    <property type="entry name" value="Peripla_BP_I"/>
</dbReference>
<feature type="domain" description="HTH lacI-type" evidence="4">
    <location>
        <begin position="4"/>
        <end position="58"/>
    </location>
</feature>
<gene>
    <name evidence="5" type="ORF">GGR30_002396</name>
</gene>
<reference evidence="5 6" key="1">
    <citation type="submission" date="2020-08" db="EMBL/GenBank/DDBJ databases">
        <title>Genomic Encyclopedia of Type Strains, Phase IV (KMG-IV): sequencing the most valuable type-strain genomes for metagenomic binning, comparative biology and taxonomic classification.</title>
        <authorList>
            <person name="Goeker M."/>
        </authorList>
    </citation>
    <scope>NUCLEOTIDE SEQUENCE [LARGE SCALE GENOMIC DNA]</scope>
    <source>
        <strain evidence="5 6">DSM 28101</strain>
    </source>
</reference>
<evidence type="ECO:0000256" key="3">
    <source>
        <dbReference type="ARBA" id="ARBA00023163"/>
    </source>
</evidence>
<evidence type="ECO:0000256" key="2">
    <source>
        <dbReference type="ARBA" id="ARBA00023125"/>
    </source>
</evidence>
<evidence type="ECO:0000256" key="1">
    <source>
        <dbReference type="ARBA" id="ARBA00023015"/>
    </source>
</evidence>
<evidence type="ECO:0000313" key="5">
    <source>
        <dbReference type="EMBL" id="MBB4122464.1"/>
    </source>
</evidence>
<dbReference type="InterPro" id="IPR010982">
    <property type="entry name" value="Lambda_DNA-bd_dom_sf"/>
</dbReference>
<protein>
    <submittedName>
        <fullName evidence="5">LacI family transcriptional regulator</fullName>
    </submittedName>
</protein>
<dbReference type="RefSeq" id="WP_183486504.1">
    <property type="nucleotide sequence ID" value="NZ_JACIDZ010000007.1"/>
</dbReference>
<keyword evidence="1" id="KW-0805">Transcription regulation</keyword>
<dbReference type="SUPFAM" id="SSF53822">
    <property type="entry name" value="Periplasmic binding protein-like I"/>
    <property type="match status" value="1"/>
</dbReference>
<dbReference type="CDD" id="cd01392">
    <property type="entry name" value="HTH_LacI"/>
    <property type="match status" value="1"/>
</dbReference>
<evidence type="ECO:0000313" key="6">
    <source>
        <dbReference type="Proteomes" id="UP000530571"/>
    </source>
</evidence>
<accession>A0A7W6KLS5</accession>
<keyword evidence="6" id="KW-1185">Reference proteome</keyword>
<sequence length="324" mass="35664">MARVTIQTIAEETGLSKFAVSRALSGKSGVSEATRLKVAETADRLGYRKAAASSKLLGVVFDDNDVANTELHMQIQNGVQREAQILGYALRIRSTRNGVELEALAEECSGILIVGLHSQENLKRLHHADIPIVRNSWLEPLEPVDQVGATDHEAGSAVGRFLLKLGHRRIVYVHGDPRYRGRMERLYGLREVCEREPGVVLHDLIPEEGRDFGEAFDRLAATVEKPSAFFCAHDGLALTVISELLARGYRIPRDASVVGFGDYSAAQQILPQLTTVKVPGVDIGRMATRVLHQRITNQDFPDCPLRLHVPCRIIERQSTGPAPA</sequence>
<dbReference type="Gene3D" id="1.10.260.40">
    <property type="entry name" value="lambda repressor-like DNA-binding domains"/>
    <property type="match status" value="1"/>
</dbReference>
<dbReference type="PANTHER" id="PTHR30146">
    <property type="entry name" value="LACI-RELATED TRANSCRIPTIONAL REPRESSOR"/>
    <property type="match status" value="1"/>
</dbReference>
<dbReference type="SMART" id="SM00354">
    <property type="entry name" value="HTH_LACI"/>
    <property type="match status" value="1"/>
</dbReference>
<dbReference type="Proteomes" id="UP000530571">
    <property type="component" value="Unassembled WGS sequence"/>
</dbReference>
<dbReference type="Pfam" id="PF00356">
    <property type="entry name" value="LacI"/>
    <property type="match status" value="1"/>
</dbReference>
<dbReference type="EMBL" id="JACIDZ010000007">
    <property type="protein sequence ID" value="MBB4122464.1"/>
    <property type="molecule type" value="Genomic_DNA"/>
</dbReference>
<keyword evidence="3" id="KW-0804">Transcription</keyword>